<evidence type="ECO:0000313" key="2">
    <source>
        <dbReference type="Proteomes" id="UP001164929"/>
    </source>
</evidence>
<name>A0AAD6PXN2_9ROSI</name>
<dbReference type="EMBL" id="JAQIZT010000015">
    <property type="protein sequence ID" value="KAJ6970460.1"/>
    <property type="molecule type" value="Genomic_DNA"/>
</dbReference>
<accession>A0AAD6PXN2</accession>
<gene>
    <name evidence="1" type="ORF">NC653_034908</name>
</gene>
<proteinExistence type="predicted"/>
<dbReference type="AlphaFoldDB" id="A0AAD6PXN2"/>
<reference evidence="1" key="1">
    <citation type="journal article" date="2023" name="Mol. Ecol. Resour.">
        <title>Chromosome-level genome assembly of a triploid poplar Populus alba 'Berolinensis'.</title>
        <authorList>
            <person name="Chen S."/>
            <person name="Yu Y."/>
            <person name="Wang X."/>
            <person name="Wang S."/>
            <person name="Zhang T."/>
            <person name="Zhou Y."/>
            <person name="He R."/>
            <person name="Meng N."/>
            <person name="Wang Y."/>
            <person name="Liu W."/>
            <person name="Liu Z."/>
            <person name="Liu J."/>
            <person name="Guo Q."/>
            <person name="Huang H."/>
            <person name="Sederoff R.R."/>
            <person name="Wang G."/>
            <person name="Qu G."/>
            <person name="Chen S."/>
        </authorList>
    </citation>
    <scope>NUCLEOTIDE SEQUENCE</scope>
    <source>
        <strain evidence="1">SC-2020</strain>
    </source>
</reference>
<comment type="caution">
    <text evidence="1">The sequence shown here is derived from an EMBL/GenBank/DDBJ whole genome shotgun (WGS) entry which is preliminary data.</text>
</comment>
<organism evidence="1 2">
    <name type="scientific">Populus alba x Populus x berolinensis</name>
    <dbReference type="NCBI Taxonomy" id="444605"/>
    <lineage>
        <taxon>Eukaryota</taxon>
        <taxon>Viridiplantae</taxon>
        <taxon>Streptophyta</taxon>
        <taxon>Embryophyta</taxon>
        <taxon>Tracheophyta</taxon>
        <taxon>Spermatophyta</taxon>
        <taxon>Magnoliopsida</taxon>
        <taxon>eudicotyledons</taxon>
        <taxon>Gunneridae</taxon>
        <taxon>Pentapetalae</taxon>
        <taxon>rosids</taxon>
        <taxon>fabids</taxon>
        <taxon>Malpighiales</taxon>
        <taxon>Salicaceae</taxon>
        <taxon>Saliceae</taxon>
        <taxon>Populus</taxon>
    </lineage>
</organism>
<dbReference type="Proteomes" id="UP001164929">
    <property type="component" value="Chromosome 15"/>
</dbReference>
<evidence type="ECO:0000313" key="1">
    <source>
        <dbReference type="EMBL" id="KAJ6970460.1"/>
    </source>
</evidence>
<keyword evidence="2" id="KW-1185">Reference proteome</keyword>
<protein>
    <submittedName>
        <fullName evidence="1">Uncharacterized protein</fullName>
    </submittedName>
</protein>
<sequence>MDLTRAFLAKFKLCRRIICIIYEGIHLICFYYG</sequence>